<dbReference type="GO" id="GO:0005829">
    <property type="term" value="C:cytosol"/>
    <property type="evidence" value="ECO:0007669"/>
    <property type="project" value="TreeGrafter"/>
</dbReference>
<dbReference type="RefSeq" id="WP_270045305.1">
    <property type="nucleotide sequence ID" value="NZ_JAPDOD010000057.1"/>
</dbReference>
<dbReference type="InterPro" id="IPR052341">
    <property type="entry name" value="LOG_family_nucleotidases"/>
</dbReference>
<evidence type="ECO:0008006" key="3">
    <source>
        <dbReference type="Google" id="ProtNLM"/>
    </source>
</evidence>
<dbReference type="PANTHER" id="PTHR43393">
    <property type="entry name" value="CYTOKININ RIBOSIDE 5'-MONOPHOSPHATE PHOSPHORIBOHYDROLASE"/>
    <property type="match status" value="1"/>
</dbReference>
<accession>A0A9X3N088</accession>
<dbReference type="Pfam" id="PF18306">
    <property type="entry name" value="LDcluster4"/>
    <property type="match status" value="1"/>
</dbReference>
<sequence length="317" mass="34464">MADADRPYVVRPDRLYTRDFLMQGWRPGEDHSVTLDGRIYDYVKAHGGRAPDMDEGLAQRVHDHFIDVALATFLMRTGRPVVGIMGGSTATAADGNYRRVVRLTAALNRRGYLVVSGGGLGIMEAANLGAYLADASDTERDDAVDALGAAPPWARDAAGYMGVADGIRERFAPGGTNLAIPTWVTAGEPISQFASHIAKYFSNSIREDGLLAVATAGIVFAPGGAGTMQEIFQDAAQNAYRVFGRSPMAFLDRQHYCEETALYPALTRQATRLGFADLLSIADEPGQILDRFPIVTTRPDLEDMPPEMLVRRIRNRG</sequence>
<evidence type="ECO:0000313" key="2">
    <source>
        <dbReference type="Proteomes" id="UP001149140"/>
    </source>
</evidence>
<proteinExistence type="predicted"/>
<dbReference type="Proteomes" id="UP001149140">
    <property type="component" value="Unassembled WGS sequence"/>
</dbReference>
<evidence type="ECO:0000313" key="1">
    <source>
        <dbReference type="EMBL" id="MDA0166045.1"/>
    </source>
</evidence>
<reference evidence="1" key="1">
    <citation type="submission" date="2022-10" db="EMBL/GenBank/DDBJ databases">
        <title>The WGS of Solirubrobacter ginsenosidimutans DSM 21036.</title>
        <authorList>
            <person name="Jiang Z."/>
        </authorList>
    </citation>
    <scope>NUCLEOTIDE SEQUENCE</scope>
    <source>
        <strain evidence="1">DSM 21036</strain>
    </source>
</reference>
<keyword evidence="2" id="KW-1185">Reference proteome</keyword>
<dbReference type="AlphaFoldDB" id="A0A9X3N088"/>
<dbReference type="PANTHER" id="PTHR43393:SF3">
    <property type="entry name" value="LYSINE DECARBOXYLASE-LIKE PROTEIN"/>
    <property type="match status" value="1"/>
</dbReference>
<gene>
    <name evidence="1" type="ORF">OM076_37620</name>
</gene>
<comment type="caution">
    <text evidence="1">The sequence shown here is derived from an EMBL/GenBank/DDBJ whole genome shotgun (WGS) entry which is preliminary data.</text>
</comment>
<name>A0A9X3N088_9ACTN</name>
<organism evidence="1 2">
    <name type="scientific">Solirubrobacter ginsenosidimutans</name>
    <dbReference type="NCBI Taxonomy" id="490573"/>
    <lineage>
        <taxon>Bacteria</taxon>
        <taxon>Bacillati</taxon>
        <taxon>Actinomycetota</taxon>
        <taxon>Thermoleophilia</taxon>
        <taxon>Solirubrobacterales</taxon>
        <taxon>Solirubrobacteraceae</taxon>
        <taxon>Solirubrobacter</taxon>
    </lineage>
</organism>
<dbReference type="SUPFAM" id="SSF102405">
    <property type="entry name" value="MCP/YpsA-like"/>
    <property type="match status" value="1"/>
</dbReference>
<protein>
    <recommendedName>
        <fullName evidence="3">Rossmann fold nucleotide-binding protein</fullName>
    </recommendedName>
</protein>
<dbReference type="EMBL" id="JAPDOD010000057">
    <property type="protein sequence ID" value="MDA0166045.1"/>
    <property type="molecule type" value="Genomic_DNA"/>
</dbReference>
<dbReference type="InterPro" id="IPR041164">
    <property type="entry name" value="LDcluster4"/>
</dbReference>
<dbReference type="Gene3D" id="3.40.50.450">
    <property type="match status" value="1"/>
</dbReference>